<dbReference type="AlphaFoldDB" id="A0AAD7TVP5"/>
<dbReference type="Proteomes" id="UP001215151">
    <property type="component" value="Unassembled WGS sequence"/>
</dbReference>
<sequence>MSGPWQNLEQSVIVLDYSKMLVALMAWHGSRYAKGFVASRCAGKYILAKEQMKEIIERWNTILNNLTAEQNAILEAEKPGIVAQMRSRIKNLETRLEFLSRKLKKTTYFGIAWPYTQASVEVIDLDAIAKAIDHDLATTTQRFDPTSTVDMVVAADAAATLDVVDVEMDDIASSSTAMDADGDTVASEDPDAGQSVGDPSGTRDVPADIANAYWSAVRITAG</sequence>
<gene>
    <name evidence="3" type="ORF">ONZ51_g5907</name>
</gene>
<dbReference type="EMBL" id="JAPEVG010000133">
    <property type="protein sequence ID" value="KAJ8481570.1"/>
    <property type="molecule type" value="Genomic_DNA"/>
</dbReference>
<evidence type="ECO:0000256" key="2">
    <source>
        <dbReference type="SAM" id="MobiDB-lite"/>
    </source>
</evidence>
<proteinExistence type="predicted"/>
<accession>A0AAD7TVP5</accession>
<name>A0AAD7TVP5_9APHY</name>
<keyword evidence="1" id="KW-0175">Coiled coil</keyword>
<feature type="coiled-coil region" evidence="1">
    <location>
        <begin position="49"/>
        <end position="102"/>
    </location>
</feature>
<evidence type="ECO:0000313" key="3">
    <source>
        <dbReference type="EMBL" id="KAJ8481570.1"/>
    </source>
</evidence>
<organism evidence="3 4">
    <name type="scientific">Trametes cubensis</name>
    <dbReference type="NCBI Taxonomy" id="1111947"/>
    <lineage>
        <taxon>Eukaryota</taxon>
        <taxon>Fungi</taxon>
        <taxon>Dikarya</taxon>
        <taxon>Basidiomycota</taxon>
        <taxon>Agaricomycotina</taxon>
        <taxon>Agaricomycetes</taxon>
        <taxon>Polyporales</taxon>
        <taxon>Polyporaceae</taxon>
        <taxon>Trametes</taxon>
    </lineage>
</organism>
<feature type="region of interest" description="Disordered" evidence="2">
    <location>
        <begin position="175"/>
        <end position="205"/>
    </location>
</feature>
<feature type="compositionally biased region" description="Acidic residues" evidence="2">
    <location>
        <begin position="180"/>
        <end position="191"/>
    </location>
</feature>
<keyword evidence="4" id="KW-1185">Reference proteome</keyword>
<evidence type="ECO:0000256" key="1">
    <source>
        <dbReference type="SAM" id="Coils"/>
    </source>
</evidence>
<reference evidence="3" key="1">
    <citation type="submission" date="2022-11" db="EMBL/GenBank/DDBJ databases">
        <title>Genome Sequence of Cubamyces cubensis.</title>
        <authorList>
            <person name="Buettner E."/>
        </authorList>
    </citation>
    <scope>NUCLEOTIDE SEQUENCE</scope>
    <source>
        <strain evidence="3">MPL-01</strain>
    </source>
</reference>
<comment type="caution">
    <text evidence="3">The sequence shown here is derived from an EMBL/GenBank/DDBJ whole genome shotgun (WGS) entry which is preliminary data.</text>
</comment>
<evidence type="ECO:0000313" key="4">
    <source>
        <dbReference type="Proteomes" id="UP001215151"/>
    </source>
</evidence>
<protein>
    <submittedName>
        <fullName evidence="3">Uncharacterized protein</fullName>
    </submittedName>
</protein>